<dbReference type="NCBIfam" id="TIGR00409">
    <property type="entry name" value="proS_fam_II"/>
    <property type="match status" value="1"/>
</dbReference>
<name>X1B528_9ZZZZ</name>
<feature type="domain" description="Aminoacyl-transfer RNA synthetases class-II family profile" evidence="9">
    <location>
        <begin position="34"/>
        <end position="210"/>
    </location>
</feature>
<dbReference type="AlphaFoldDB" id="X1B528"/>
<evidence type="ECO:0000313" key="10">
    <source>
        <dbReference type="EMBL" id="GAG90175.1"/>
    </source>
</evidence>
<dbReference type="CDD" id="cd00779">
    <property type="entry name" value="ProRS_core_prok"/>
    <property type="match status" value="1"/>
</dbReference>
<dbReference type="Gene3D" id="3.30.930.10">
    <property type="entry name" value="Bira Bifunctional Protein, Domain 2"/>
    <property type="match status" value="1"/>
</dbReference>
<comment type="catalytic activity">
    <reaction evidence="8">
        <text>tRNA(Pro) + L-proline + ATP = L-prolyl-tRNA(Pro) + AMP + diphosphate</text>
        <dbReference type="Rhea" id="RHEA:14305"/>
        <dbReference type="Rhea" id="RHEA-COMP:9700"/>
        <dbReference type="Rhea" id="RHEA-COMP:9702"/>
        <dbReference type="ChEBI" id="CHEBI:30616"/>
        <dbReference type="ChEBI" id="CHEBI:33019"/>
        <dbReference type="ChEBI" id="CHEBI:60039"/>
        <dbReference type="ChEBI" id="CHEBI:78442"/>
        <dbReference type="ChEBI" id="CHEBI:78532"/>
        <dbReference type="ChEBI" id="CHEBI:456215"/>
        <dbReference type="EC" id="6.1.1.15"/>
    </reaction>
</comment>
<keyword evidence="6" id="KW-0030">Aminoacyl-tRNA synthetase</keyword>
<dbReference type="GO" id="GO:0005524">
    <property type="term" value="F:ATP binding"/>
    <property type="evidence" value="ECO:0007669"/>
    <property type="project" value="UniProtKB-KW"/>
</dbReference>
<dbReference type="EC" id="6.1.1.15" evidence="1"/>
<dbReference type="InterPro" id="IPR004500">
    <property type="entry name" value="Pro-tRNA-synth_IIa_bac-type"/>
</dbReference>
<protein>
    <recommendedName>
        <fullName evidence="1">proline--tRNA ligase</fullName>
        <ecNumber evidence="1">6.1.1.15</ecNumber>
    </recommendedName>
    <alternativeName>
        <fullName evidence="7">Prolyl-tRNA synthetase</fullName>
    </alternativeName>
</protein>
<accession>X1B528</accession>
<dbReference type="InterPro" id="IPR033730">
    <property type="entry name" value="ProRS_core_prok"/>
</dbReference>
<dbReference type="InterPro" id="IPR002314">
    <property type="entry name" value="aa-tRNA-synt_IIb"/>
</dbReference>
<dbReference type="GO" id="GO:0006433">
    <property type="term" value="P:prolyl-tRNA aminoacylation"/>
    <property type="evidence" value="ECO:0007669"/>
    <property type="project" value="InterPro"/>
</dbReference>
<dbReference type="PANTHER" id="PTHR42753">
    <property type="entry name" value="MITOCHONDRIAL RIBOSOME PROTEIN L39/PROLYL-TRNA LIGASE FAMILY MEMBER"/>
    <property type="match status" value="1"/>
</dbReference>
<keyword evidence="2" id="KW-0436">Ligase</keyword>
<proteinExistence type="predicted"/>
<evidence type="ECO:0000256" key="3">
    <source>
        <dbReference type="ARBA" id="ARBA00022741"/>
    </source>
</evidence>
<dbReference type="InterPro" id="IPR045864">
    <property type="entry name" value="aa-tRNA-synth_II/BPL/LPL"/>
</dbReference>
<dbReference type="InterPro" id="IPR006195">
    <property type="entry name" value="aa-tRNA-synth_II"/>
</dbReference>
<dbReference type="EMBL" id="BART01028350">
    <property type="protein sequence ID" value="GAG90175.1"/>
    <property type="molecule type" value="Genomic_DNA"/>
</dbReference>
<evidence type="ECO:0000256" key="7">
    <source>
        <dbReference type="ARBA" id="ARBA00029731"/>
    </source>
</evidence>
<dbReference type="SUPFAM" id="SSF55681">
    <property type="entry name" value="Class II aaRS and biotin synthetases"/>
    <property type="match status" value="1"/>
</dbReference>
<keyword evidence="4" id="KW-0067">ATP-binding</keyword>
<dbReference type="GO" id="GO:0005829">
    <property type="term" value="C:cytosol"/>
    <property type="evidence" value="ECO:0007669"/>
    <property type="project" value="TreeGrafter"/>
</dbReference>
<feature type="non-terminal residue" evidence="10">
    <location>
        <position position="210"/>
    </location>
</feature>
<gene>
    <name evidence="10" type="ORF">S01H4_50012</name>
</gene>
<dbReference type="PROSITE" id="PS50862">
    <property type="entry name" value="AA_TRNA_LIGASE_II"/>
    <property type="match status" value="1"/>
</dbReference>
<evidence type="ECO:0000256" key="1">
    <source>
        <dbReference type="ARBA" id="ARBA00012831"/>
    </source>
</evidence>
<reference evidence="10" key="1">
    <citation type="journal article" date="2014" name="Front. Microbiol.">
        <title>High frequency of phylogenetically diverse reductive dehalogenase-homologous genes in deep subseafloor sedimentary metagenomes.</title>
        <authorList>
            <person name="Kawai M."/>
            <person name="Futagami T."/>
            <person name="Toyoda A."/>
            <person name="Takaki Y."/>
            <person name="Nishi S."/>
            <person name="Hori S."/>
            <person name="Arai W."/>
            <person name="Tsubouchi T."/>
            <person name="Morono Y."/>
            <person name="Uchiyama I."/>
            <person name="Ito T."/>
            <person name="Fujiyama A."/>
            <person name="Inagaki F."/>
            <person name="Takami H."/>
        </authorList>
    </citation>
    <scope>NUCLEOTIDE SEQUENCE</scope>
    <source>
        <strain evidence="10">Expedition CK06-06</strain>
    </source>
</reference>
<evidence type="ECO:0000256" key="5">
    <source>
        <dbReference type="ARBA" id="ARBA00022917"/>
    </source>
</evidence>
<dbReference type="PANTHER" id="PTHR42753:SF2">
    <property type="entry name" value="PROLINE--TRNA LIGASE"/>
    <property type="match status" value="1"/>
</dbReference>
<dbReference type="InterPro" id="IPR050062">
    <property type="entry name" value="Pro-tRNA_synthetase"/>
</dbReference>
<dbReference type="Pfam" id="PF00587">
    <property type="entry name" value="tRNA-synt_2b"/>
    <property type="match status" value="1"/>
</dbReference>
<dbReference type="GO" id="GO:0004827">
    <property type="term" value="F:proline-tRNA ligase activity"/>
    <property type="evidence" value="ECO:0007669"/>
    <property type="project" value="UniProtKB-EC"/>
</dbReference>
<evidence type="ECO:0000256" key="6">
    <source>
        <dbReference type="ARBA" id="ARBA00023146"/>
    </source>
</evidence>
<evidence type="ECO:0000256" key="4">
    <source>
        <dbReference type="ARBA" id="ARBA00022840"/>
    </source>
</evidence>
<evidence type="ECO:0000256" key="2">
    <source>
        <dbReference type="ARBA" id="ARBA00022598"/>
    </source>
</evidence>
<evidence type="ECO:0000259" key="9">
    <source>
        <dbReference type="PROSITE" id="PS50862"/>
    </source>
</evidence>
<dbReference type="InterPro" id="IPR002316">
    <property type="entry name" value="Pro-tRNA-ligase_IIa"/>
</dbReference>
<comment type="caution">
    <text evidence="10">The sequence shown here is derived from an EMBL/GenBank/DDBJ whole genome shotgun (WGS) entry which is preliminary data.</text>
</comment>
<sequence length="210" mass="24036">MRISKLFGKTQREVPAEAEMVSHQLLLRAGMIHQVAAGVYSYLPLAWRVLKKIENIIRDEMNQAGGQELTLPVLQPLELWQETGRDLAFGKSLFILSDRRDRKLALGPTHEEVITELASHNIKSYRDLPILLYQIQTKFRDEPRPRGGLIRVREFTMKDLYSFDTDENGLSQSYDRMLKAYQNIYTRCGLPTLLVEADSGAIGGKDSHEF</sequence>
<keyword evidence="3" id="KW-0547">Nucleotide-binding</keyword>
<evidence type="ECO:0000256" key="8">
    <source>
        <dbReference type="ARBA" id="ARBA00047671"/>
    </source>
</evidence>
<keyword evidence="5" id="KW-0648">Protein biosynthesis</keyword>
<organism evidence="10">
    <name type="scientific">marine sediment metagenome</name>
    <dbReference type="NCBI Taxonomy" id="412755"/>
    <lineage>
        <taxon>unclassified sequences</taxon>
        <taxon>metagenomes</taxon>
        <taxon>ecological metagenomes</taxon>
    </lineage>
</organism>
<dbReference type="PRINTS" id="PR01046">
    <property type="entry name" value="TRNASYNTHPRO"/>
</dbReference>